<dbReference type="EnsemblPlants" id="AES78380">
    <property type="protein sequence ID" value="AES78380"/>
    <property type="gene ID" value="MTR_7g028570"/>
</dbReference>
<evidence type="ECO:0000313" key="2">
    <source>
        <dbReference type="EMBL" id="AES78380.1"/>
    </source>
</evidence>
<evidence type="ECO:0000313" key="4">
    <source>
        <dbReference type="Proteomes" id="UP000002051"/>
    </source>
</evidence>
<evidence type="ECO:0000313" key="3">
    <source>
        <dbReference type="EnsemblPlants" id="AES78380"/>
    </source>
</evidence>
<feature type="region of interest" description="Disordered" evidence="1">
    <location>
        <begin position="54"/>
        <end position="97"/>
    </location>
</feature>
<dbReference type="HOGENOM" id="CLU_1144050_0_0_1"/>
<reference evidence="2 4" key="2">
    <citation type="journal article" date="2014" name="BMC Genomics">
        <title>An improved genome release (version Mt4.0) for the model legume Medicago truncatula.</title>
        <authorList>
            <person name="Tang H."/>
            <person name="Krishnakumar V."/>
            <person name="Bidwell S."/>
            <person name="Rosen B."/>
            <person name="Chan A."/>
            <person name="Zhou S."/>
            <person name="Gentzbittel L."/>
            <person name="Childs K.L."/>
            <person name="Yandell M."/>
            <person name="Gundlach H."/>
            <person name="Mayer K.F."/>
            <person name="Schwartz D.C."/>
            <person name="Town C.D."/>
        </authorList>
    </citation>
    <scope>GENOME REANNOTATION</scope>
    <source>
        <strain evidence="3 4">cv. Jemalong A17</strain>
    </source>
</reference>
<reference evidence="3" key="3">
    <citation type="submission" date="2015-04" db="UniProtKB">
        <authorList>
            <consortium name="EnsemblPlants"/>
        </authorList>
    </citation>
    <scope>IDENTIFICATION</scope>
    <source>
        <strain evidence="3">cv. Jemalong A17</strain>
    </source>
</reference>
<reference evidence="2 4" key="1">
    <citation type="journal article" date="2011" name="Nature">
        <title>The Medicago genome provides insight into the evolution of rhizobial symbioses.</title>
        <authorList>
            <person name="Young N.D."/>
            <person name="Debelle F."/>
            <person name="Oldroyd G.E."/>
            <person name="Geurts R."/>
            <person name="Cannon S.B."/>
            <person name="Udvardi M.K."/>
            <person name="Benedito V.A."/>
            <person name="Mayer K.F."/>
            <person name="Gouzy J."/>
            <person name="Schoof H."/>
            <person name="Van de Peer Y."/>
            <person name="Proost S."/>
            <person name="Cook D.R."/>
            <person name="Meyers B.C."/>
            <person name="Spannagl M."/>
            <person name="Cheung F."/>
            <person name="De Mita S."/>
            <person name="Krishnakumar V."/>
            <person name="Gundlach H."/>
            <person name="Zhou S."/>
            <person name="Mudge J."/>
            <person name="Bharti A.K."/>
            <person name="Murray J.D."/>
            <person name="Naoumkina M.A."/>
            <person name="Rosen B."/>
            <person name="Silverstein K.A."/>
            <person name="Tang H."/>
            <person name="Rombauts S."/>
            <person name="Zhao P.X."/>
            <person name="Zhou P."/>
            <person name="Barbe V."/>
            <person name="Bardou P."/>
            <person name="Bechner M."/>
            <person name="Bellec A."/>
            <person name="Berger A."/>
            <person name="Berges H."/>
            <person name="Bidwell S."/>
            <person name="Bisseling T."/>
            <person name="Choisne N."/>
            <person name="Couloux A."/>
            <person name="Denny R."/>
            <person name="Deshpande S."/>
            <person name="Dai X."/>
            <person name="Doyle J.J."/>
            <person name="Dudez A.M."/>
            <person name="Farmer A.D."/>
            <person name="Fouteau S."/>
            <person name="Franken C."/>
            <person name="Gibelin C."/>
            <person name="Gish J."/>
            <person name="Goldstein S."/>
            <person name="Gonzalez A.J."/>
            <person name="Green P.J."/>
            <person name="Hallab A."/>
            <person name="Hartog M."/>
            <person name="Hua A."/>
            <person name="Humphray S.J."/>
            <person name="Jeong D.H."/>
            <person name="Jing Y."/>
            <person name="Jocker A."/>
            <person name="Kenton S.M."/>
            <person name="Kim D.J."/>
            <person name="Klee K."/>
            <person name="Lai H."/>
            <person name="Lang C."/>
            <person name="Lin S."/>
            <person name="Macmil S.L."/>
            <person name="Magdelenat G."/>
            <person name="Matthews L."/>
            <person name="McCorrison J."/>
            <person name="Monaghan E.L."/>
            <person name="Mun J.H."/>
            <person name="Najar F.Z."/>
            <person name="Nicholson C."/>
            <person name="Noirot C."/>
            <person name="O'Bleness M."/>
            <person name="Paule C.R."/>
            <person name="Poulain J."/>
            <person name="Prion F."/>
            <person name="Qin B."/>
            <person name="Qu C."/>
            <person name="Retzel E.F."/>
            <person name="Riddle C."/>
            <person name="Sallet E."/>
            <person name="Samain S."/>
            <person name="Samson N."/>
            <person name="Sanders I."/>
            <person name="Saurat O."/>
            <person name="Scarpelli C."/>
            <person name="Schiex T."/>
            <person name="Segurens B."/>
            <person name="Severin A.J."/>
            <person name="Sherrier D.J."/>
            <person name="Shi R."/>
            <person name="Sims S."/>
            <person name="Singer S.R."/>
            <person name="Sinharoy S."/>
            <person name="Sterck L."/>
            <person name="Viollet A."/>
            <person name="Wang B.B."/>
            <person name="Wang K."/>
            <person name="Wang M."/>
            <person name="Wang X."/>
            <person name="Warfsmann J."/>
            <person name="Weissenbach J."/>
            <person name="White D.D."/>
            <person name="White J.D."/>
            <person name="Wiley G.B."/>
            <person name="Wincker P."/>
            <person name="Xing Y."/>
            <person name="Yang L."/>
            <person name="Yao Z."/>
            <person name="Ying F."/>
            <person name="Zhai J."/>
            <person name="Zhou L."/>
            <person name="Zuber A."/>
            <person name="Denarie J."/>
            <person name="Dixon R.A."/>
            <person name="May G.D."/>
            <person name="Schwartz D.C."/>
            <person name="Rogers J."/>
            <person name="Quetier F."/>
            <person name="Town C.D."/>
            <person name="Roe B.A."/>
        </authorList>
    </citation>
    <scope>NUCLEOTIDE SEQUENCE [LARGE SCALE GENOMIC DNA]</scope>
    <source>
        <strain evidence="2">A17</strain>
        <strain evidence="3 4">cv. Jemalong A17</strain>
    </source>
</reference>
<name>G8A070_MEDTR</name>
<organism evidence="3">
    <name type="scientific">Medicago truncatula</name>
    <name type="common">Barrel medic</name>
    <name type="synonym">Medicago tribuloides</name>
    <dbReference type="NCBI Taxonomy" id="3880"/>
    <lineage>
        <taxon>Eukaryota</taxon>
        <taxon>Viridiplantae</taxon>
        <taxon>Streptophyta</taxon>
        <taxon>Embryophyta</taxon>
        <taxon>Tracheophyta</taxon>
        <taxon>Spermatophyta</taxon>
        <taxon>Magnoliopsida</taxon>
        <taxon>eudicotyledons</taxon>
        <taxon>Gunneridae</taxon>
        <taxon>Pentapetalae</taxon>
        <taxon>rosids</taxon>
        <taxon>fabids</taxon>
        <taxon>Fabales</taxon>
        <taxon>Fabaceae</taxon>
        <taxon>Papilionoideae</taxon>
        <taxon>50 kb inversion clade</taxon>
        <taxon>NPAAA clade</taxon>
        <taxon>Hologalegina</taxon>
        <taxon>IRL clade</taxon>
        <taxon>Trifolieae</taxon>
        <taxon>Medicago</taxon>
    </lineage>
</organism>
<evidence type="ECO:0000256" key="1">
    <source>
        <dbReference type="SAM" id="MobiDB-lite"/>
    </source>
</evidence>
<sequence>MAFGISTYILPNQSSSSNIDVLSQNLGGELSKQIPTQTTQIAPETITEPIVSETQHQPSLPQKATDTTTAQVVSEPQTTTTTTIESEPPSITSTHTSEKACGQYIGQSSNHCNGFSARSTQEKTNIPRQIIYSELVKESDNVEVSEATKVLEIVKSGLQGSWLSKFFTNPKQVILKSQNPEVVLFQDHMQVDMKEQKLSTEAVKAQLMEVTLAKEQVELEKKQDQTNDEIDVILEMMKKQQQP</sequence>
<protein>
    <submittedName>
        <fullName evidence="2 3">Uncharacterized protein</fullName>
    </submittedName>
</protein>
<dbReference type="EMBL" id="CM001223">
    <property type="protein sequence ID" value="AES78380.1"/>
    <property type="molecule type" value="Genomic_DNA"/>
</dbReference>
<dbReference type="PaxDb" id="3880-AES78380"/>
<dbReference type="AlphaFoldDB" id="G8A070"/>
<dbReference type="Proteomes" id="UP000002051">
    <property type="component" value="Unassembled WGS sequence"/>
</dbReference>
<accession>G8A070</accession>
<proteinExistence type="predicted"/>
<keyword evidence="4" id="KW-1185">Reference proteome</keyword>
<feature type="compositionally biased region" description="Polar residues" evidence="1">
    <location>
        <begin position="54"/>
        <end position="70"/>
    </location>
</feature>
<gene>
    <name evidence="2" type="ordered locus">MTR_7g028570</name>
</gene>
<feature type="compositionally biased region" description="Low complexity" evidence="1">
    <location>
        <begin position="71"/>
        <end position="94"/>
    </location>
</feature>